<keyword evidence="1" id="KW-0001">2Fe-2S</keyword>
<evidence type="ECO:0000256" key="2">
    <source>
        <dbReference type="ARBA" id="ARBA00022723"/>
    </source>
</evidence>
<dbReference type="AlphaFoldDB" id="A0A8C8AT48"/>
<proteinExistence type="predicted"/>
<name>A0A8C8AT48_9STRI</name>
<protein>
    <recommendedName>
        <fullName evidence="6">Iron-binding zinc finger CDGSH type domain-containing protein</fullName>
    </recommendedName>
</protein>
<evidence type="ECO:0000313" key="7">
    <source>
        <dbReference type="Ensembl" id="ENSOSUP00000011070.1"/>
    </source>
</evidence>
<evidence type="ECO:0000256" key="5">
    <source>
        <dbReference type="ARBA" id="ARBA00034078"/>
    </source>
</evidence>
<dbReference type="Proteomes" id="UP000694552">
    <property type="component" value="Unplaced"/>
</dbReference>
<comment type="cofactor">
    <cofactor evidence="5">
        <name>[2Fe-2S] cluster</name>
        <dbReference type="ChEBI" id="CHEBI:190135"/>
    </cofactor>
</comment>
<evidence type="ECO:0000256" key="4">
    <source>
        <dbReference type="ARBA" id="ARBA00023014"/>
    </source>
</evidence>
<evidence type="ECO:0000313" key="8">
    <source>
        <dbReference type="Proteomes" id="UP000694552"/>
    </source>
</evidence>
<dbReference type="SMART" id="SM00704">
    <property type="entry name" value="ZnF_CDGSH"/>
    <property type="match status" value="2"/>
</dbReference>
<evidence type="ECO:0000259" key="6">
    <source>
        <dbReference type="SMART" id="SM00704"/>
    </source>
</evidence>
<dbReference type="InterPro" id="IPR018967">
    <property type="entry name" value="FeS-contain_CDGSH-typ"/>
</dbReference>
<accession>A0A8C8AT48</accession>
<organism evidence="7 8">
    <name type="scientific">Otus sunia</name>
    <name type="common">Oriental scops-owl</name>
    <dbReference type="NCBI Taxonomy" id="257818"/>
    <lineage>
        <taxon>Eukaryota</taxon>
        <taxon>Metazoa</taxon>
        <taxon>Chordata</taxon>
        <taxon>Craniata</taxon>
        <taxon>Vertebrata</taxon>
        <taxon>Euteleostomi</taxon>
        <taxon>Archelosauria</taxon>
        <taxon>Archosauria</taxon>
        <taxon>Dinosauria</taxon>
        <taxon>Saurischia</taxon>
        <taxon>Theropoda</taxon>
        <taxon>Coelurosauria</taxon>
        <taxon>Aves</taxon>
        <taxon>Neognathae</taxon>
        <taxon>Neoaves</taxon>
        <taxon>Telluraves</taxon>
        <taxon>Strigiformes</taxon>
        <taxon>Strigidae</taxon>
        <taxon>Otus</taxon>
    </lineage>
</organism>
<dbReference type="PANTHER" id="PTHR46491">
    <property type="entry name" value="CDGSH IRON SULFUR DOMAIN PROTEIN HOMOLOG"/>
    <property type="match status" value="1"/>
</dbReference>
<reference evidence="7" key="1">
    <citation type="submission" date="2025-08" db="UniProtKB">
        <authorList>
            <consortium name="Ensembl"/>
        </authorList>
    </citation>
    <scope>IDENTIFICATION</scope>
</reference>
<dbReference type="Gene3D" id="3.40.5.90">
    <property type="entry name" value="CDGSH iron-sulfur domain, mitoNEET-type"/>
    <property type="match status" value="2"/>
</dbReference>
<keyword evidence="4" id="KW-0411">Iron-sulfur</keyword>
<keyword evidence="3" id="KW-0408">Iron</keyword>
<keyword evidence="2" id="KW-0479">Metal-binding</keyword>
<dbReference type="Pfam" id="PF09360">
    <property type="entry name" value="zf-CDGSH"/>
    <property type="match status" value="2"/>
</dbReference>
<dbReference type="InterPro" id="IPR052950">
    <property type="entry name" value="CISD"/>
</dbReference>
<feature type="domain" description="Iron-binding zinc finger CDGSH type" evidence="6">
    <location>
        <begin position="89"/>
        <end position="126"/>
    </location>
</feature>
<dbReference type="InterPro" id="IPR042216">
    <property type="entry name" value="MitoNEET_CISD"/>
</dbReference>
<dbReference type="Ensembl" id="ENSOSUT00000011459.1">
    <property type="protein sequence ID" value="ENSOSUP00000011070.1"/>
    <property type="gene ID" value="ENSOSUG00000008022.1"/>
</dbReference>
<dbReference type="GO" id="GO:0051537">
    <property type="term" value="F:2 iron, 2 sulfur cluster binding"/>
    <property type="evidence" value="ECO:0007669"/>
    <property type="project" value="UniProtKB-KW"/>
</dbReference>
<keyword evidence="8" id="KW-1185">Reference proteome</keyword>
<dbReference type="PANTHER" id="PTHR46491:SF3">
    <property type="entry name" value="CDGSH IRON-SULFUR DOMAIN-CONTAINING PROTEIN 3, MITOCHONDRIAL"/>
    <property type="match status" value="1"/>
</dbReference>
<evidence type="ECO:0000256" key="3">
    <source>
        <dbReference type="ARBA" id="ARBA00023004"/>
    </source>
</evidence>
<dbReference type="GO" id="GO:0046872">
    <property type="term" value="F:metal ion binding"/>
    <property type="evidence" value="ECO:0007669"/>
    <property type="project" value="UniProtKB-KW"/>
</dbReference>
<evidence type="ECO:0000256" key="1">
    <source>
        <dbReference type="ARBA" id="ARBA00022714"/>
    </source>
</evidence>
<sequence length="126" mass="13629">MSAAAGGWRGLGGYLRRCRDPPGVLYILSLFSAPQMRRCSAPSPPPVAAAAEPFPVELKAGKKYAWCACGHSKSQPFCDGAHRKAAPGVSPLRFTPEEDKRVWLCGCKRTRTPPYCDGTHKEGTQP</sequence>
<dbReference type="GO" id="GO:0005739">
    <property type="term" value="C:mitochondrion"/>
    <property type="evidence" value="ECO:0007669"/>
    <property type="project" value="TreeGrafter"/>
</dbReference>
<reference evidence="7" key="2">
    <citation type="submission" date="2025-09" db="UniProtKB">
        <authorList>
            <consortium name="Ensembl"/>
        </authorList>
    </citation>
    <scope>IDENTIFICATION</scope>
</reference>
<feature type="domain" description="Iron-binding zinc finger CDGSH type" evidence="6">
    <location>
        <begin position="51"/>
        <end position="88"/>
    </location>
</feature>